<feature type="transmembrane region" description="Helical" evidence="2">
    <location>
        <begin position="81"/>
        <end position="99"/>
    </location>
</feature>
<dbReference type="InterPro" id="IPR005077">
    <property type="entry name" value="Peptidase_C11"/>
</dbReference>
<keyword evidence="2" id="KW-1133">Transmembrane helix</keyword>
<gene>
    <name evidence="3" type="ORF">M972_112070</name>
</gene>
<dbReference type="RefSeq" id="WP_003518160.1">
    <property type="nucleotide sequence ID" value="NZ_CP013828.1"/>
</dbReference>
<proteinExistence type="predicted"/>
<dbReference type="EMBL" id="PDBW01000001">
    <property type="protein sequence ID" value="PFH03268.1"/>
    <property type="molecule type" value="Genomic_DNA"/>
</dbReference>
<sequence>MNRDNRPTGRQKRIGSGTGNVSRRGSGLGSGPVGRPGGYSDRSKGTGTSGRSGPARSFGSYGSYGGYGGYSSGRRRRSSGCSKYLTILILILAIAYYIYSNFGGGSGNSTSTNNFLNGTSSVSGYVDKGEYPVDTTVSELARAKRTVLKGNGEDIATVMIYMCGTDLESKWGMATADLKEMLNAEISDKVNIIVETGGTLKWQNNTVDSSTNQRFKVTNDGLKLLEGNLGKKSMVEPETLSDFIKYCKTNFPADRYMLILWDHGGGSVSGYGYDQHYPSNTMRLDEIAVALKNGGCVFDLIGFDACLMATLETAIVLEPYADYMIASEEVEPGIGWYYTGWITALSRNTSIKTIDLGKKLIDDYVKEVRAKTPSSQATLSLVDLAELKGTIPQAFTKFAKSIDTLVTRNEYKTVSNARANTKEFAKSSKINQIDLINFAENLGTDEGKKLAEALRGCIKYNRTSKNITNANGLSIFFPYGNLSKVNSMLDTYEQIGIDKEYSKCIKSFASVSAGGQIVSSGSNNMLEVLLGSFTEGSSNSGQSLTTAALEILLEEFLNSGNYGRITGGESDSLDWLDVNLMKSSVDYYRKNRFDPSALKITEKNGQRVLSMSEEQWSLVQQMEMNVFIDDGEGFIDLGLDNVYEFNEDGDLVMEFDGTWLALNGNIVSYYMISDDRHGDTYSTKGRIPALLNGQLVDIIVVFDNENPYGKVLGAQIRYDTKAETETLAKGLIDIVAGDKIDFLCDYYTYEGEYIDTYFLGEQYTATGEWKIENLHLGYRDYQMTYRITDIYGNKYWTPSVTN</sequence>
<comment type="caution">
    <text evidence="3">The sequence shown here is derived from an EMBL/GenBank/DDBJ whole genome shotgun (WGS) entry which is preliminary data.</text>
</comment>
<evidence type="ECO:0000256" key="2">
    <source>
        <dbReference type="SAM" id="Phobius"/>
    </source>
</evidence>
<dbReference type="Pfam" id="PF03415">
    <property type="entry name" value="Peptidase_C11"/>
    <property type="match status" value="1"/>
</dbReference>
<feature type="compositionally biased region" description="Gly residues" evidence="1">
    <location>
        <begin position="26"/>
        <end position="37"/>
    </location>
</feature>
<dbReference type="GeneID" id="35803916"/>
<evidence type="ECO:0000313" key="4">
    <source>
        <dbReference type="Proteomes" id="UP000223596"/>
    </source>
</evidence>
<reference evidence="3 4" key="1">
    <citation type="submission" date="2017-09" db="EMBL/GenBank/DDBJ databases">
        <title>Evaluation of Pacific Biosciences Sequencing Technology to Finishing C. thermocellum Genome Sequences.</title>
        <authorList>
            <person name="Brown S."/>
        </authorList>
    </citation>
    <scope>NUCLEOTIDE SEQUENCE [LARGE SCALE GENOMIC DNA]</scope>
    <source>
        <strain evidence="3 4">AD2</strain>
    </source>
</reference>
<feature type="region of interest" description="Disordered" evidence="1">
    <location>
        <begin position="1"/>
        <end position="56"/>
    </location>
</feature>
<accession>A0AB36THG5</accession>
<organism evidence="3 4">
    <name type="scientific">Acetivibrio thermocellus AD2</name>
    <dbReference type="NCBI Taxonomy" id="1138384"/>
    <lineage>
        <taxon>Bacteria</taxon>
        <taxon>Bacillati</taxon>
        <taxon>Bacillota</taxon>
        <taxon>Clostridia</taxon>
        <taxon>Eubacteriales</taxon>
        <taxon>Oscillospiraceae</taxon>
        <taxon>Acetivibrio</taxon>
    </lineage>
</organism>
<keyword evidence="2" id="KW-0472">Membrane</keyword>
<evidence type="ECO:0000313" key="3">
    <source>
        <dbReference type="EMBL" id="PFH03268.1"/>
    </source>
</evidence>
<dbReference type="Proteomes" id="UP000223596">
    <property type="component" value="Unassembled WGS sequence"/>
</dbReference>
<name>A0AB36THG5_ACETH</name>
<dbReference type="PANTHER" id="PTHR37835:SF1">
    <property type="entry name" value="ALPHA-CLOSTRIPAIN"/>
    <property type="match status" value="1"/>
</dbReference>
<protein>
    <submittedName>
        <fullName evidence="3">Cysteine peptidase C11 family protein</fullName>
    </submittedName>
</protein>
<evidence type="ECO:0000256" key="1">
    <source>
        <dbReference type="SAM" id="MobiDB-lite"/>
    </source>
</evidence>
<dbReference type="PANTHER" id="PTHR37835">
    <property type="entry name" value="ALPHA-CLOSTRIPAIN"/>
    <property type="match status" value="1"/>
</dbReference>
<dbReference type="AlphaFoldDB" id="A0AB36THG5"/>
<dbReference type="Gene3D" id="3.40.50.11970">
    <property type="match status" value="1"/>
</dbReference>
<keyword evidence="2" id="KW-0812">Transmembrane</keyword>